<proteinExistence type="predicted"/>
<dbReference type="Pfam" id="PF13585">
    <property type="entry name" value="CHU_C"/>
    <property type="match status" value="1"/>
</dbReference>
<reference evidence="1" key="1">
    <citation type="submission" date="2021-06" db="EMBL/GenBank/DDBJ databases">
        <title>44 bacteria genomes isolated from Dapeng, Shenzhen.</title>
        <authorList>
            <person name="Zheng W."/>
            <person name="Yu S."/>
            <person name="Huang Y."/>
        </authorList>
    </citation>
    <scope>NUCLEOTIDE SEQUENCE</scope>
    <source>
        <strain evidence="1">DP5N28-2</strain>
    </source>
</reference>
<dbReference type="AlphaFoldDB" id="A0A953LAG0"/>
<dbReference type="Proteomes" id="UP000753961">
    <property type="component" value="Unassembled WGS sequence"/>
</dbReference>
<dbReference type="RefSeq" id="WP_222579055.1">
    <property type="nucleotide sequence ID" value="NZ_JAHVHU010000005.1"/>
</dbReference>
<dbReference type="Gene3D" id="2.60.40.4070">
    <property type="match status" value="1"/>
</dbReference>
<evidence type="ECO:0000313" key="2">
    <source>
        <dbReference type="Proteomes" id="UP000753961"/>
    </source>
</evidence>
<protein>
    <submittedName>
        <fullName evidence="1">Gliding motility-associated C-terminal domain-containing protein</fullName>
    </submittedName>
</protein>
<dbReference type="EMBL" id="JAHVHU010000005">
    <property type="protein sequence ID" value="MBY5957536.1"/>
    <property type="molecule type" value="Genomic_DNA"/>
</dbReference>
<organism evidence="1 2">
    <name type="scientific">Membranihabitans marinus</name>
    <dbReference type="NCBI Taxonomy" id="1227546"/>
    <lineage>
        <taxon>Bacteria</taxon>
        <taxon>Pseudomonadati</taxon>
        <taxon>Bacteroidota</taxon>
        <taxon>Saprospiria</taxon>
        <taxon>Saprospirales</taxon>
        <taxon>Saprospiraceae</taxon>
        <taxon>Membranihabitans</taxon>
    </lineage>
</organism>
<dbReference type="NCBIfam" id="TIGR04131">
    <property type="entry name" value="Bac_Flav_CTERM"/>
    <property type="match status" value="1"/>
</dbReference>
<comment type="caution">
    <text evidence="1">The sequence shown here is derived from an EMBL/GenBank/DDBJ whole genome shotgun (WGS) entry which is preliminary data.</text>
</comment>
<sequence length="380" mass="43149">MMSITLLSDLKSESKSYIASPLYIPLIKDQAYYVRYFISPKKYNRQLPNIVADAAGMYLTPEKVQLDIITTLPFTAQIERKGTFFEDYDRWYKVQGKYIARGGEKYAIIGNFRSDEESNYKYTKPGPLAVPNLAYVFIDDILIEAFDPLPDTMLFCASQTTVLNAGFHDATYQWNTGDRDSTISVSRSGKYTVQATIDTLVFEDSTVVIYMDDFSNHTTIDTFFCTDSELILGSPAPGRVQWSHGGNSPVIPIREPGTYQLSVENTCGTYQFTYQVSEKVCDCELDLPNAFSPNGDNRNDIFTIIDQCRFRKWSLGSFQVYDQWGGMVYQELGQSVQWDGQSSDGEELPPGVYTFRLTATTQKRNEEETIQKVGTVYLLR</sequence>
<keyword evidence="2" id="KW-1185">Reference proteome</keyword>
<accession>A0A953LAG0</accession>
<gene>
    <name evidence="1" type="ORF">KUV50_05275</name>
</gene>
<name>A0A953LAG0_9BACT</name>
<dbReference type="InterPro" id="IPR026341">
    <property type="entry name" value="T9SS_type_B"/>
</dbReference>
<evidence type="ECO:0000313" key="1">
    <source>
        <dbReference type="EMBL" id="MBY5957536.1"/>
    </source>
</evidence>